<dbReference type="Proteomes" id="UP000824633">
    <property type="component" value="Chromosome"/>
</dbReference>
<dbReference type="RefSeq" id="WP_224037521.1">
    <property type="nucleotide sequence ID" value="NZ_AP024849.1"/>
</dbReference>
<proteinExistence type="predicted"/>
<sequence length="398" mass="45831">MCKLTYEELILLDNLIYLQWDAEKDEELINIIDSILYNEELDNMVKGNCIIKLPKSEWVNILEQIKNKRNLKELKIKNVYNYKSGMRVACFVDGENNATVVFRGTATIEEWDDNGKGAYEYDTLEQKNALNYINSLELDNITVTGHSKGGNKAQYVAVLSSKVIKCISVNGQGFSNEFINKYKEEIYKNKSKIICINSKYDYVNCLFNSIEGECHYIQTDFQINPLDYHKCNILLDKNGDLRQKTKQATFSKIINYFSTSLISDLPEYMQNLIINGMISAIELILCKGENKDNILKVAGELIIMFCFENYYKYKEIFNTSYAALEVLILPLLFWEDFIYVEETKSKELLDEVIGGINILGNGMIKKLEIINKDQISLIESVSNAITNLTFKLENEVLQ</sequence>
<dbReference type="EMBL" id="AP024849">
    <property type="protein sequence ID" value="BCZ45994.1"/>
    <property type="molecule type" value="Genomic_DNA"/>
</dbReference>
<name>A0ABM7T266_9CLOT</name>
<evidence type="ECO:0000313" key="1">
    <source>
        <dbReference type="EMBL" id="BCZ45994.1"/>
    </source>
</evidence>
<dbReference type="Gene3D" id="3.40.50.1820">
    <property type="entry name" value="alpha/beta hydrolase"/>
    <property type="match status" value="1"/>
</dbReference>
<keyword evidence="2" id="KW-1185">Reference proteome</keyword>
<dbReference type="Pfam" id="PF11187">
    <property type="entry name" value="Mbeg1-like"/>
    <property type="match status" value="1"/>
</dbReference>
<organism evidence="1 2">
    <name type="scientific">Clostridium gelidum</name>
    <dbReference type="NCBI Taxonomy" id="704125"/>
    <lineage>
        <taxon>Bacteria</taxon>
        <taxon>Bacillati</taxon>
        <taxon>Bacillota</taxon>
        <taxon>Clostridia</taxon>
        <taxon>Eubacteriales</taxon>
        <taxon>Clostridiaceae</taxon>
        <taxon>Clostridium</taxon>
    </lineage>
</organism>
<reference evidence="2" key="1">
    <citation type="submission" date="2021-07" db="EMBL/GenBank/DDBJ databases">
        <title>Complete genome sequencing of a Clostridium isolate.</title>
        <authorList>
            <person name="Ueki A."/>
            <person name="Tonouchi A."/>
        </authorList>
    </citation>
    <scope>NUCLEOTIDE SEQUENCE [LARGE SCALE GENOMIC DNA]</scope>
    <source>
        <strain evidence="2">C5S11</strain>
    </source>
</reference>
<gene>
    <name evidence="1" type="ORF">psyc5s11_20610</name>
</gene>
<dbReference type="InterPro" id="IPR024499">
    <property type="entry name" value="Mbeg1-like"/>
</dbReference>
<evidence type="ECO:0000313" key="2">
    <source>
        <dbReference type="Proteomes" id="UP000824633"/>
    </source>
</evidence>
<evidence type="ECO:0008006" key="3">
    <source>
        <dbReference type="Google" id="ProtNLM"/>
    </source>
</evidence>
<protein>
    <recommendedName>
        <fullName evidence="3">DUF2974 domain-containing protein</fullName>
    </recommendedName>
</protein>
<dbReference type="InterPro" id="IPR029058">
    <property type="entry name" value="AB_hydrolase_fold"/>
</dbReference>
<dbReference type="SUPFAM" id="SSF53474">
    <property type="entry name" value="alpha/beta-Hydrolases"/>
    <property type="match status" value="1"/>
</dbReference>
<accession>A0ABM7T266</accession>